<dbReference type="OrthoDB" id="2851338at2759"/>
<dbReference type="AlphaFoldDB" id="A0A6G1IU49"/>
<gene>
    <name evidence="1" type="ORF">K458DRAFT_309076</name>
</gene>
<organism evidence="1 2">
    <name type="scientific">Lentithecium fluviatile CBS 122367</name>
    <dbReference type="NCBI Taxonomy" id="1168545"/>
    <lineage>
        <taxon>Eukaryota</taxon>
        <taxon>Fungi</taxon>
        <taxon>Dikarya</taxon>
        <taxon>Ascomycota</taxon>
        <taxon>Pezizomycotina</taxon>
        <taxon>Dothideomycetes</taxon>
        <taxon>Pleosporomycetidae</taxon>
        <taxon>Pleosporales</taxon>
        <taxon>Massarineae</taxon>
        <taxon>Lentitheciaceae</taxon>
        <taxon>Lentithecium</taxon>
    </lineage>
</organism>
<name>A0A6G1IU49_9PLEO</name>
<accession>A0A6G1IU49</accession>
<proteinExistence type="predicted"/>
<dbReference type="Proteomes" id="UP000799291">
    <property type="component" value="Unassembled WGS sequence"/>
</dbReference>
<evidence type="ECO:0000313" key="2">
    <source>
        <dbReference type="Proteomes" id="UP000799291"/>
    </source>
</evidence>
<dbReference type="EMBL" id="MU005590">
    <property type="protein sequence ID" value="KAF2681762.1"/>
    <property type="molecule type" value="Genomic_DNA"/>
</dbReference>
<sequence length="227" mass="25745">MPPGLLWVSSRIHLPPTLPPSVPRLIPSTFCFWYENTHIQEVTVLSGVPKAARYEAITEQPDAEGWSVEAPWLTVYEMPDIRFRESKEFKRLDGQSLPKKELLDGVFRQARFDTRFYEISTIVANYLVDAGPAAFLVSWSLSSLLSSTDLEGLEEIEGFRRVRVCKVVNATTLDQFERMGSAVQPYVVLIEFDGVELPVMSVKNALGRNGDGAELEVGWYRLKRVYE</sequence>
<protein>
    <submittedName>
        <fullName evidence="1">Uncharacterized protein</fullName>
    </submittedName>
</protein>
<keyword evidence="2" id="KW-1185">Reference proteome</keyword>
<reference evidence="1" key="1">
    <citation type="journal article" date="2020" name="Stud. Mycol.">
        <title>101 Dothideomycetes genomes: a test case for predicting lifestyles and emergence of pathogens.</title>
        <authorList>
            <person name="Haridas S."/>
            <person name="Albert R."/>
            <person name="Binder M."/>
            <person name="Bloem J."/>
            <person name="Labutti K."/>
            <person name="Salamov A."/>
            <person name="Andreopoulos B."/>
            <person name="Baker S."/>
            <person name="Barry K."/>
            <person name="Bills G."/>
            <person name="Bluhm B."/>
            <person name="Cannon C."/>
            <person name="Castanera R."/>
            <person name="Culley D."/>
            <person name="Daum C."/>
            <person name="Ezra D."/>
            <person name="Gonzalez J."/>
            <person name="Henrissat B."/>
            <person name="Kuo A."/>
            <person name="Liang C."/>
            <person name="Lipzen A."/>
            <person name="Lutzoni F."/>
            <person name="Magnuson J."/>
            <person name="Mondo S."/>
            <person name="Nolan M."/>
            <person name="Ohm R."/>
            <person name="Pangilinan J."/>
            <person name="Park H.-J."/>
            <person name="Ramirez L."/>
            <person name="Alfaro M."/>
            <person name="Sun H."/>
            <person name="Tritt A."/>
            <person name="Yoshinaga Y."/>
            <person name="Zwiers L.-H."/>
            <person name="Turgeon B."/>
            <person name="Goodwin S."/>
            <person name="Spatafora J."/>
            <person name="Crous P."/>
            <person name="Grigoriev I."/>
        </authorList>
    </citation>
    <scope>NUCLEOTIDE SEQUENCE</scope>
    <source>
        <strain evidence="1">CBS 122367</strain>
    </source>
</reference>
<evidence type="ECO:0000313" key="1">
    <source>
        <dbReference type="EMBL" id="KAF2681762.1"/>
    </source>
</evidence>